<evidence type="ECO:0000256" key="4">
    <source>
        <dbReference type="ARBA" id="ARBA00023136"/>
    </source>
</evidence>
<gene>
    <name evidence="7" type="ORF">F7725_016757</name>
</gene>
<feature type="region of interest" description="Disordered" evidence="5">
    <location>
        <begin position="1"/>
        <end position="23"/>
    </location>
</feature>
<feature type="transmembrane region" description="Helical" evidence="6">
    <location>
        <begin position="633"/>
        <end position="656"/>
    </location>
</feature>
<dbReference type="OrthoDB" id="4540492at2759"/>
<evidence type="ECO:0000313" key="8">
    <source>
        <dbReference type="Proteomes" id="UP000518266"/>
    </source>
</evidence>
<dbReference type="AlphaFoldDB" id="A0A7J5Z2K4"/>
<dbReference type="GO" id="GO:0046323">
    <property type="term" value="P:D-glucose import"/>
    <property type="evidence" value="ECO:0007669"/>
    <property type="project" value="TreeGrafter"/>
</dbReference>
<proteinExistence type="predicted"/>
<reference evidence="7 8" key="1">
    <citation type="submission" date="2020-03" db="EMBL/GenBank/DDBJ databases">
        <title>Dissostichus mawsoni Genome sequencing and assembly.</title>
        <authorList>
            <person name="Park H."/>
        </authorList>
    </citation>
    <scope>NUCLEOTIDE SEQUENCE [LARGE SCALE GENOMIC DNA]</scope>
    <source>
        <strain evidence="7">DM0001</strain>
        <tissue evidence="7">Muscle</tissue>
    </source>
</reference>
<evidence type="ECO:0000256" key="2">
    <source>
        <dbReference type="ARBA" id="ARBA00022692"/>
    </source>
</evidence>
<keyword evidence="8" id="KW-1185">Reference proteome</keyword>
<feature type="compositionally biased region" description="Basic and acidic residues" evidence="5">
    <location>
        <begin position="13"/>
        <end position="23"/>
    </location>
</feature>
<feature type="transmembrane region" description="Helical" evidence="6">
    <location>
        <begin position="105"/>
        <end position="124"/>
    </location>
</feature>
<accession>A0A7J5Z2K4</accession>
<feature type="transmembrane region" description="Helical" evidence="6">
    <location>
        <begin position="714"/>
        <end position="730"/>
    </location>
</feature>
<feature type="transmembrane region" description="Helical" evidence="6">
    <location>
        <begin position="35"/>
        <end position="55"/>
    </location>
</feature>
<sequence>MDEPQKDQPAADQKMKDSGKNSEQRSLLRALGSSFIYGYNLSVVNAPALYIKAFYNRTWMERYGEPLGAETATLLWSVTVSIFSIGGLLGAVSVTMILKILGRKGTLLLNNIFALIAVLLLSLVKVPNLLRCSSLVGSLSGYSSLRPPMYLGEITPRHIRGSIGQFNAILICFGVFTGQVLGLPELLGQKLTPATKKTADPAQRRIDETLSTFPPNSEKAKKITQSVAAFIAKDLRPYSVVENAGFRHLLKTLEPRYKLPSRSHFTENVIPALYNGTKAQVMASMIQAKRVAITCDAWTSVATESYLTVTAHYISEDWQFLSHVLQTRAVYESHTGAHVAELLSRVVEEWQLSDKDVVLVTDNASNMIAAAEFGKFPHVKCFAHTLNLASQRALKPMKDATTLMSEESNPTVSLIAPINAQLFQDMTGTIGDSPMIHAIKNAIKTDLLKRYNSEAEKKILHTASALDPRFKGLPFLTVEERLEVYRGVTEEAASLENERTLRRTEVTEAPEAPEETRWSYLFTFLALPAVLQLCVMPFLPETFQRLLGKKDVSQELEEVHAESRAQDNVHTASVLQLLRSQAVRWQLITIIVSMACYQLCGLNAVRPCYYLTTQRIWYYTNGILRDAGFADNIIPYITLTTGAIETLAAIISGLVIERIGRRPLLIFGFVSMAVFFSLLTVFLHFQDSMSWMPYLSYVCILASYRPAAFMIAGIVNWLCNFAVGLLFPFIQEALQAFAFLVFVVVCVLGSIYLYFVLPETKNKTFMDISQSFAKINNIPVPSPGQEMKPVLSCKPDMYGKDIIKMESSF</sequence>
<name>A0A7J5Z2K4_DISMA</name>
<dbReference type="GO" id="GO:0005886">
    <property type="term" value="C:plasma membrane"/>
    <property type="evidence" value="ECO:0007669"/>
    <property type="project" value="TreeGrafter"/>
</dbReference>
<keyword evidence="2 6" id="KW-0812">Transmembrane</keyword>
<evidence type="ECO:0000313" key="7">
    <source>
        <dbReference type="EMBL" id="KAF3856034.1"/>
    </source>
</evidence>
<dbReference type="Gene3D" id="1.20.1250.20">
    <property type="entry name" value="MFS general substrate transporter like domains"/>
    <property type="match status" value="2"/>
</dbReference>
<evidence type="ECO:0000256" key="5">
    <source>
        <dbReference type="SAM" id="MobiDB-lite"/>
    </source>
</evidence>
<dbReference type="SUPFAM" id="SSF103473">
    <property type="entry name" value="MFS general substrate transporter"/>
    <property type="match status" value="2"/>
</dbReference>
<dbReference type="GO" id="GO:0070837">
    <property type="term" value="P:dehydroascorbic acid transport"/>
    <property type="evidence" value="ECO:0007669"/>
    <property type="project" value="TreeGrafter"/>
</dbReference>
<dbReference type="InterPro" id="IPR045263">
    <property type="entry name" value="GLUT"/>
</dbReference>
<dbReference type="PANTHER" id="PTHR23503:SF35">
    <property type="entry name" value="SOLUTE CARRIER FAMILY 2, FACILITATED GLUCOSE TRANSPORTER MEMBER 9"/>
    <property type="match status" value="1"/>
</dbReference>
<dbReference type="Pfam" id="PF00083">
    <property type="entry name" value="Sugar_tr"/>
    <property type="match status" value="3"/>
</dbReference>
<keyword evidence="4 6" id="KW-0472">Membrane</keyword>
<comment type="subcellular location">
    <subcellularLocation>
        <location evidence="1">Membrane</location>
        <topology evidence="1">Multi-pass membrane protein</topology>
    </subcellularLocation>
</comment>
<feature type="transmembrane region" description="Helical" evidence="6">
    <location>
        <begin position="736"/>
        <end position="757"/>
    </location>
</feature>
<dbReference type="PANTHER" id="PTHR23503">
    <property type="entry name" value="SOLUTE CARRIER FAMILY 2"/>
    <property type="match status" value="1"/>
</dbReference>
<protein>
    <submittedName>
        <fullName evidence="7">Uncharacterized protein</fullName>
    </submittedName>
</protein>
<evidence type="ECO:0000256" key="3">
    <source>
        <dbReference type="ARBA" id="ARBA00022989"/>
    </source>
</evidence>
<keyword evidence="3 6" id="KW-1133">Transmembrane helix</keyword>
<dbReference type="InterPro" id="IPR012337">
    <property type="entry name" value="RNaseH-like_sf"/>
</dbReference>
<dbReference type="InterPro" id="IPR005828">
    <property type="entry name" value="MFS_sugar_transport-like"/>
</dbReference>
<feature type="transmembrane region" description="Helical" evidence="6">
    <location>
        <begin position="663"/>
        <end position="685"/>
    </location>
</feature>
<dbReference type="SUPFAM" id="SSF53098">
    <property type="entry name" value="Ribonuclease H-like"/>
    <property type="match status" value="1"/>
</dbReference>
<dbReference type="EMBL" id="JAAKFY010000006">
    <property type="protein sequence ID" value="KAF3856034.1"/>
    <property type="molecule type" value="Genomic_DNA"/>
</dbReference>
<dbReference type="GO" id="GO:0055056">
    <property type="term" value="F:D-glucose transmembrane transporter activity"/>
    <property type="evidence" value="ECO:0007669"/>
    <property type="project" value="TreeGrafter"/>
</dbReference>
<dbReference type="InterPro" id="IPR036259">
    <property type="entry name" value="MFS_trans_sf"/>
</dbReference>
<feature type="transmembrane region" description="Helical" evidence="6">
    <location>
        <begin position="75"/>
        <end position="98"/>
    </location>
</feature>
<organism evidence="7 8">
    <name type="scientific">Dissostichus mawsoni</name>
    <name type="common">Antarctic cod</name>
    <dbReference type="NCBI Taxonomy" id="36200"/>
    <lineage>
        <taxon>Eukaryota</taxon>
        <taxon>Metazoa</taxon>
        <taxon>Chordata</taxon>
        <taxon>Craniata</taxon>
        <taxon>Vertebrata</taxon>
        <taxon>Euteleostomi</taxon>
        <taxon>Actinopterygii</taxon>
        <taxon>Neopterygii</taxon>
        <taxon>Teleostei</taxon>
        <taxon>Neoteleostei</taxon>
        <taxon>Acanthomorphata</taxon>
        <taxon>Eupercaria</taxon>
        <taxon>Perciformes</taxon>
        <taxon>Notothenioidei</taxon>
        <taxon>Nototheniidae</taxon>
        <taxon>Dissostichus</taxon>
    </lineage>
</organism>
<dbReference type="Gene3D" id="1.10.10.1070">
    <property type="entry name" value="Zinc finger, BED domain-containing"/>
    <property type="match status" value="1"/>
</dbReference>
<comment type="caution">
    <text evidence="7">The sequence shown here is derived from an EMBL/GenBank/DDBJ whole genome shotgun (WGS) entry which is preliminary data.</text>
</comment>
<dbReference type="Proteomes" id="UP000518266">
    <property type="component" value="Unassembled WGS sequence"/>
</dbReference>
<dbReference type="SUPFAM" id="SSF140996">
    <property type="entry name" value="Hermes dimerisation domain"/>
    <property type="match status" value="1"/>
</dbReference>
<evidence type="ECO:0000256" key="6">
    <source>
        <dbReference type="SAM" id="Phobius"/>
    </source>
</evidence>
<evidence type="ECO:0000256" key="1">
    <source>
        <dbReference type="ARBA" id="ARBA00004141"/>
    </source>
</evidence>